<dbReference type="HOGENOM" id="CLU_008455_8_0_1"/>
<dbReference type="GO" id="GO:0022857">
    <property type="term" value="F:transmembrane transporter activity"/>
    <property type="evidence" value="ECO:0007669"/>
    <property type="project" value="InterPro"/>
</dbReference>
<feature type="transmembrane region" description="Helical" evidence="5">
    <location>
        <begin position="435"/>
        <end position="457"/>
    </location>
</feature>
<dbReference type="PANTHER" id="PTHR23502:SF64">
    <property type="entry name" value="TRANSPORTER, PUTATIVE (AFU_ORTHOLOGUE AFUA_3G11760)-RELATED"/>
    <property type="match status" value="1"/>
</dbReference>
<dbReference type="SUPFAM" id="SSF103473">
    <property type="entry name" value="MFS general substrate transporter"/>
    <property type="match status" value="1"/>
</dbReference>
<feature type="transmembrane region" description="Helical" evidence="5">
    <location>
        <begin position="373"/>
        <end position="391"/>
    </location>
</feature>
<dbReference type="InterPro" id="IPR036259">
    <property type="entry name" value="MFS_trans_sf"/>
</dbReference>
<dbReference type="Pfam" id="PF07690">
    <property type="entry name" value="MFS_1"/>
    <property type="match status" value="1"/>
</dbReference>
<keyword evidence="2 5" id="KW-0812">Transmembrane</keyword>
<feature type="transmembrane region" description="Helical" evidence="5">
    <location>
        <begin position="261"/>
        <end position="285"/>
    </location>
</feature>
<evidence type="ECO:0000313" key="8">
    <source>
        <dbReference type="Proteomes" id="UP000054018"/>
    </source>
</evidence>
<dbReference type="PROSITE" id="PS50850">
    <property type="entry name" value="MFS"/>
    <property type="match status" value="1"/>
</dbReference>
<evidence type="ECO:0000256" key="2">
    <source>
        <dbReference type="ARBA" id="ARBA00022692"/>
    </source>
</evidence>
<feature type="domain" description="Major facilitator superfamily (MFS) profile" evidence="6">
    <location>
        <begin position="48"/>
        <end position="463"/>
    </location>
</feature>
<evidence type="ECO:0000256" key="4">
    <source>
        <dbReference type="ARBA" id="ARBA00023136"/>
    </source>
</evidence>
<feature type="transmembrane region" description="Helical" evidence="5">
    <location>
        <begin position="47"/>
        <end position="67"/>
    </location>
</feature>
<dbReference type="Gene3D" id="1.20.1250.20">
    <property type="entry name" value="MFS general substrate transporter like domains"/>
    <property type="match status" value="1"/>
</dbReference>
<dbReference type="Proteomes" id="UP000054018">
    <property type="component" value="Unassembled WGS sequence"/>
</dbReference>
<reference evidence="8" key="2">
    <citation type="submission" date="2015-01" db="EMBL/GenBank/DDBJ databases">
        <title>Evolutionary Origins and Diversification of the Mycorrhizal Mutualists.</title>
        <authorList>
            <consortium name="DOE Joint Genome Institute"/>
            <consortium name="Mycorrhizal Genomics Consortium"/>
            <person name="Kohler A."/>
            <person name="Kuo A."/>
            <person name="Nagy L.G."/>
            <person name="Floudas D."/>
            <person name="Copeland A."/>
            <person name="Barry K.W."/>
            <person name="Cichocki N."/>
            <person name="Veneault-Fourrey C."/>
            <person name="LaButti K."/>
            <person name="Lindquist E.A."/>
            <person name="Lipzen A."/>
            <person name="Lundell T."/>
            <person name="Morin E."/>
            <person name="Murat C."/>
            <person name="Riley R."/>
            <person name="Ohm R."/>
            <person name="Sun H."/>
            <person name="Tunlid A."/>
            <person name="Henrissat B."/>
            <person name="Grigoriev I.V."/>
            <person name="Hibbett D.S."/>
            <person name="Martin F."/>
        </authorList>
    </citation>
    <scope>NUCLEOTIDE SEQUENCE [LARGE SCALE GENOMIC DNA]</scope>
    <source>
        <strain evidence="8">441</strain>
    </source>
</reference>
<protein>
    <recommendedName>
        <fullName evidence="6">Major facilitator superfamily (MFS) profile domain-containing protein</fullName>
    </recommendedName>
</protein>
<comment type="subcellular location">
    <subcellularLocation>
        <location evidence="1">Membrane</location>
        <topology evidence="1">Multi-pass membrane protein</topology>
    </subcellularLocation>
</comment>
<dbReference type="STRING" id="765257.A0A0C9Z7K3"/>
<reference evidence="7 8" key="1">
    <citation type="submission" date="2014-04" db="EMBL/GenBank/DDBJ databases">
        <authorList>
            <consortium name="DOE Joint Genome Institute"/>
            <person name="Kuo A."/>
            <person name="Kohler A."/>
            <person name="Costa M.D."/>
            <person name="Nagy L.G."/>
            <person name="Floudas D."/>
            <person name="Copeland A."/>
            <person name="Barry K.W."/>
            <person name="Cichocki N."/>
            <person name="Veneault-Fourrey C."/>
            <person name="LaButti K."/>
            <person name="Lindquist E.A."/>
            <person name="Lipzen A."/>
            <person name="Lundell T."/>
            <person name="Morin E."/>
            <person name="Murat C."/>
            <person name="Sun H."/>
            <person name="Tunlid A."/>
            <person name="Henrissat B."/>
            <person name="Grigoriev I.V."/>
            <person name="Hibbett D.S."/>
            <person name="Martin F."/>
            <person name="Nordberg H.P."/>
            <person name="Cantor M.N."/>
            <person name="Hua S.X."/>
        </authorList>
    </citation>
    <scope>NUCLEOTIDE SEQUENCE [LARGE SCALE GENOMIC DNA]</scope>
    <source>
        <strain evidence="7 8">441</strain>
    </source>
</reference>
<evidence type="ECO:0000313" key="7">
    <source>
        <dbReference type="EMBL" id="KIK25321.1"/>
    </source>
</evidence>
<dbReference type="InterPro" id="IPR020846">
    <property type="entry name" value="MFS_dom"/>
</dbReference>
<accession>A0A0C9Z7K3</accession>
<dbReference type="InterPro" id="IPR011701">
    <property type="entry name" value="MFS"/>
</dbReference>
<evidence type="ECO:0000256" key="1">
    <source>
        <dbReference type="ARBA" id="ARBA00004141"/>
    </source>
</evidence>
<feature type="transmembrane region" description="Helical" evidence="5">
    <location>
        <begin position="172"/>
        <end position="191"/>
    </location>
</feature>
<feature type="transmembrane region" description="Helical" evidence="5">
    <location>
        <begin position="345"/>
        <end position="367"/>
    </location>
</feature>
<dbReference type="GO" id="GO:0005886">
    <property type="term" value="C:plasma membrane"/>
    <property type="evidence" value="ECO:0007669"/>
    <property type="project" value="TreeGrafter"/>
</dbReference>
<name>A0A0C9Z7K3_9AGAM</name>
<feature type="transmembrane region" description="Helical" evidence="5">
    <location>
        <begin position="114"/>
        <end position="133"/>
    </location>
</feature>
<dbReference type="AlphaFoldDB" id="A0A0C9Z7K3"/>
<proteinExistence type="predicted"/>
<evidence type="ECO:0000256" key="3">
    <source>
        <dbReference type="ARBA" id="ARBA00022989"/>
    </source>
</evidence>
<dbReference type="EMBL" id="KN833709">
    <property type="protein sequence ID" value="KIK25321.1"/>
    <property type="molecule type" value="Genomic_DNA"/>
</dbReference>
<dbReference type="PANTHER" id="PTHR23502">
    <property type="entry name" value="MAJOR FACILITATOR SUPERFAMILY"/>
    <property type="match status" value="1"/>
</dbReference>
<dbReference type="OrthoDB" id="3066029at2759"/>
<evidence type="ECO:0000256" key="5">
    <source>
        <dbReference type="SAM" id="Phobius"/>
    </source>
</evidence>
<feature type="transmembrane region" description="Helical" evidence="5">
    <location>
        <begin position="297"/>
        <end position="316"/>
    </location>
</feature>
<feature type="transmembrane region" description="Helical" evidence="5">
    <location>
        <begin position="79"/>
        <end position="102"/>
    </location>
</feature>
<keyword evidence="8" id="KW-1185">Reference proteome</keyword>
<keyword evidence="4 5" id="KW-0472">Membrane</keyword>
<feature type="transmembrane region" description="Helical" evidence="5">
    <location>
        <begin position="203"/>
        <end position="222"/>
    </location>
</feature>
<organism evidence="7 8">
    <name type="scientific">Pisolithus microcarpus 441</name>
    <dbReference type="NCBI Taxonomy" id="765257"/>
    <lineage>
        <taxon>Eukaryota</taxon>
        <taxon>Fungi</taxon>
        <taxon>Dikarya</taxon>
        <taxon>Basidiomycota</taxon>
        <taxon>Agaricomycotina</taxon>
        <taxon>Agaricomycetes</taxon>
        <taxon>Agaricomycetidae</taxon>
        <taxon>Boletales</taxon>
        <taxon>Sclerodermatineae</taxon>
        <taxon>Pisolithaceae</taxon>
        <taxon>Pisolithus</taxon>
    </lineage>
</organism>
<sequence length="480" mass="51183">MSSQKHMATEETPLRADDQQLINGNGYSGDGGERDVYAHFSRSEKRIIVTLVSLAGLVPLFVGGSFVPSIPQIAKDLQASGAVVSLAVSLAVFANASGGLVWSGYASVYGRRPVCLWGMPLMVLGSFGSAYSANVIALLFWRFIQAFGCSGGMSIGAAVIGDIYRLEERGSAMGSFFGASLFGLAAAPLAGGTAAEYWSWRGFQVALGVWGLIQMGLMYWFLPETAHPGTRGIDRLKDEGSRKRLVLVNPFRSLGMLRSPILILVTVANTFALSTDYVLLVPIAYTVGTQYNIKSETLIGACFLPNGLGNIFGAYISGRLSDILVKTWRAKRNGVWCPEDRLRGVYIGASYLIPLSVSLAGLAMAYVGGTSGLIITLICLFTNGVGVDMVLTPNGSYIVDLMGLQSAEAMAALTALRSLLLAPLSALIVPSIELLGIVATNVLAALLALIGYSFFWLTIRYGNQMRAYVDVGYATVEHSM</sequence>
<keyword evidence="3 5" id="KW-1133">Transmembrane helix</keyword>
<feature type="transmembrane region" description="Helical" evidence="5">
    <location>
        <begin position="411"/>
        <end position="429"/>
    </location>
</feature>
<feature type="transmembrane region" description="Helical" evidence="5">
    <location>
        <begin position="139"/>
        <end position="160"/>
    </location>
</feature>
<gene>
    <name evidence="7" type="ORF">PISMIDRAFT_677333</name>
</gene>
<evidence type="ECO:0000259" key="6">
    <source>
        <dbReference type="PROSITE" id="PS50850"/>
    </source>
</evidence>